<accession>A0A8S9RME7</accession>
<proteinExistence type="predicted"/>
<dbReference type="AlphaFoldDB" id="A0A8S9RME7"/>
<evidence type="ECO:0000313" key="2">
    <source>
        <dbReference type="EMBL" id="KAF3573846.1"/>
    </source>
</evidence>
<feature type="region of interest" description="Disordered" evidence="1">
    <location>
        <begin position="173"/>
        <end position="206"/>
    </location>
</feature>
<sequence>MGNTRERIEEFKINLLGKMHDEIQKMKIDMMEQFINLGETINHIEEIVRKMKAGGGRAYGGTASQPATQIMKVVADLQVPEESMELYNQIYGAPIFDVHDDEGANYDVYHDVVPIFDTYGDEDLAVLGCSSFVSSPRKNKVFKEPIDVSHDEALLAQFWIWNVAHKTHWHANSAPRPIQSHEPLTPTPKKLIQEEPVSGKPPPLRDKNLEDKVLWRVEY</sequence>
<evidence type="ECO:0000256" key="1">
    <source>
        <dbReference type="SAM" id="MobiDB-lite"/>
    </source>
</evidence>
<dbReference type="EMBL" id="QGKX02000095">
    <property type="protein sequence ID" value="KAF3573846.1"/>
    <property type="molecule type" value="Genomic_DNA"/>
</dbReference>
<name>A0A8S9RME7_BRACR</name>
<gene>
    <name evidence="2" type="ORF">F2Q69_00062430</name>
</gene>
<protein>
    <submittedName>
        <fullName evidence="2">Uncharacterized protein</fullName>
    </submittedName>
</protein>
<comment type="caution">
    <text evidence="2">The sequence shown here is derived from an EMBL/GenBank/DDBJ whole genome shotgun (WGS) entry which is preliminary data.</text>
</comment>
<evidence type="ECO:0000313" key="3">
    <source>
        <dbReference type="Proteomes" id="UP000712600"/>
    </source>
</evidence>
<dbReference type="Proteomes" id="UP000712600">
    <property type="component" value="Unassembled WGS sequence"/>
</dbReference>
<reference evidence="2" key="1">
    <citation type="submission" date="2019-12" db="EMBL/GenBank/DDBJ databases">
        <title>Genome sequencing and annotation of Brassica cretica.</title>
        <authorList>
            <person name="Studholme D.J."/>
            <person name="Sarris P."/>
        </authorList>
    </citation>
    <scope>NUCLEOTIDE SEQUENCE</scope>
    <source>
        <strain evidence="2">PFS-109/04</strain>
        <tissue evidence="2">Leaf</tissue>
    </source>
</reference>
<organism evidence="2 3">
    <name type="scientific">Brassica cretica</name>
    <name type="common">Mustard</name>
    <dbReference type="NCBI Taxonomy" id="69181"/>
    <lineage>
        <taxon>Eukaryota</taxon>
        <taxon>Viridiplantae</taxon>
        <taxon>Streptophyta</taxon>
        <taxon>Embryophyta</taxon>
        <taxon>Tracheophyta</taxon>
        <taxon>Spermatophyta</taxon>
        <taxon>Magnoliopsida</taxon>
        <taxon>eudicotyledons</taxon>
        <taxon>Gunneridae</taxon>
        <taxon>Pentapetalae</taxon>
        <taxon>rosids</taxon>
        <taxon>malvids</taxon>
        <taxon>Brassicales</taxon>
        <taxon>Brassicaceae</taxon>
        <taxon>Brassiceae</taxon>
        <taxon>Brassica</taxon>
    </lineage>
</organism>